<organism evidence="1">
    <name type="scientific">hydrocarbon metagenome</name>
    <dbReference type="NCBI Taxonomy" id="938273"/>
    <lineage>
        <taxon>unclassified sequences</taxon>
        <taxon>metagenomes</taxon>
        <taxon>ecological metagenomes</taxon>
    </lineage>
</organism>
<protein>
    <submittedName>
        <fullName evidence="1">Uncharacterized protein</fullName>
    </submittedName>
</protein>
<sequence>MNYPQKAILSAKPDHKEFKSREKPVFKDFTILLFPECNYVR</sequence>
<dbReference type="AlphaFoldDB" id="A0A0W8FT16"/>
<accession>A0A0W8FT16</accession>
<name>A0A0W8FT16_9ZZZZ</name>
<evidence type="ECO:0000313" key="1">
    <source>
        <dbReference type="EMBL" id="KUG24056.1"/>
    </source>
</evidence>
<dbReference type="EMBL" id="LNQE01000865">
    <property type="protein sequence ID" value="KUG24056.1"/>
    <property type="molecule type" value="Genomic_DNA"/>
</dbReference>
<reference evidence="1" key="1">
    <citation type="journal article" date="2015" name="Proc. Natl. Acad. Sci. U.S.A.">
        <title>Networks of energetic and metabolic interactions define dynamics in microbial communities.</title>
        <authorList>
            <person name="Embree M."/>
            <person name="Liu J.K."/>
            <person name="Al-Bassam M.M."/>
            <person name="Zengler K."/>
        </authorList>
    </citation>
    <scope>NUCLEOTIDE SEQUENCE</scope>
</reference>
<gene>
    <name evidence="1" type="ORF">ASZ90_006139</name>
</gene>
<comment type="caution">
    <text evidence="1">The sequence shown here is derived from an EMBL/GenBank/DDBJ whole genome shotgun (WGS) entry which is preliminary data.</text>
</comment>
<proteinExistence type="predicted"/>